<organism evidence="2 3">
    <name type="scientific">Blattamonas nauphoetae</name>
    <dbReference type="NCBI Taxonomy" id="2049346"/>
    <lineage>
        <taxon>Eukaryota</taxon>
        <taxon>Metamonada</taxon>
        <taxon>Preaxostyla</taxon>
        <taxon>Oxymonadida</taxon>
        <taxon>Blattamonas</taxon>
    </lineage>
</organism>
<evidence type="ECO:0000313" key="3">
    <source>
        <dbReference type="Proteomes" id="UP001281761"/>
    </source>
</evidence>
<dbReference type="EMBL" id="JARBJD010000051">
    <property type="protein sequence ID" value="KAK2956842.1"/>
    <property type="molecule type" value="Genomic_DNA"/>
</dbReference>
<comment type="caution">
    <text evidence="2">The sequence shown here is derived from an EMBL/GenBank/DDBJ whole genome shotgun (WGS) entry which is preliminary data.</text>
</comment>
<sequence>MLEWNPTHTSLFHPTSLKPHFEHPRRHHHNHSPSLAPKRYTVDEQTFLKTDTPSSDPPHSHKQHSSNFSSIQQSLRLASSFLISQSVSTLLSCRLQNITPPSSSPNLSPLSSRVVSKTSLLLPHLPICLHSPLVSSPKHHSSFLISQSVSTLLSCRLQNITPPSSSPNLSPLSSRVVSKTSLLLPHLPICLHSPLVSSPKHHSSFLISQSVSTLLSCRLQNITPPSSSPNLSPLSSRVVSKTSLLLPHLPICLHSPLVSSPKHHSSFLISQSVSTLLSCRLQNITPPSSSPNLSPLSSRVVSKTSLLLPHLPICLHSPLVSSPKHHSSFLISQSVSTLLSCRLQNITPPSSSPNLSLFSSRVVSKTSLLLPHLPICLHSPLVSSPKHHSSFLISQSVSTLLSCRLQNITPPSSSPNLSPLSSRVVSKTSLLLPHLPICLHSPLVSSPKE</sequence>
<feature type="compositionally biased region" description="Polar residues" evidence="1">
    <location>
        <begin position="43"/>
        <end position="54"/>
    </location>
</feature>
<reference evidence="2 3" key="1">
    <citation type="journal article" date="2022" name="bioRxiv">
        <title>Genomics of Preaxostyla Flagellates Illuminates Evolutionary Transitions and the Path Towards Mitochondrial Loss.</title>
        <authorList>
            <person name="Novak L.V.F."/>
            <person name="Treitli S.C."/>
            <person name="Pyrih J."/>
            <person name="Halakuc P."/>
            <person name="Pipaliya S.V."/>
            <person name="Vacek V."/>
            <person name="Brzon O."/>
            <person name="Soukal P."/>
            <person name="Eme L."/>
            <person name="Dacks J.B."/>
            <person name="Karnkowska A."/>
            <person name="Elias M."/>
            <person name="Hampl V."/>
        </authorList>
    </citation>
    <scope>NUCLEOTIDE SEQUENCE [LARGE SCALE GENOMIC DNA]</scope>
    <source>
        <strain evidence="2">NAU3</strain>
        <tissue evidence="2">Gut</tissue>
    </source>
</reference>
<proteinExistence type="predicted"/>
<name>A0ABQ9XZC1_9EUKA</name>
<feature type="region of interest" description="Disordered" evidence="1">
    <location>
        <begin position="13"/>
        <end position="68"/>
    </location>
</feature>
<evidence type="ECO:0000256" key="1">
    <source>
        <dbReference type="SAM" id="MobiDB-lite"/>
    </source>
</evidence>
<dbReference type="Proteomes" id="UP001281761">
    <property type="component" value="Unassembled WGS sequence"/>
</dbReference>
<gene>
    <name evidence="2" type="ORF">BLNAU_8119</name>
</gene>
<keyword evidence="3" id="KW-1185">Reference proteome</keyword>
<protein>
    <submittedName>
        <fullName evidence="2">Uncharacterized protein</fullName>
    </submittedName>
</protein>
<evidence type="ECO:0000313" key="2">
    <source>
        <dbReference type="EMBL" id="KAK2956842.1"/>
    </source>
</evidence>
<accession>A0ABQ9XZC1</accession>